<evidence type="ECO:0000313" key="2">
    <source>
        <dbReference type="Proteomes" id="UP000828390"/>
    </source>
</evidence>
<name>A0A9D4IN24_DREPO</name>
<accession>A0A9D4IN24</accession>
<organism evidence="1 2">
    <name type="scientific">Dreissena polymorpha</name>
    <name type="common">Zebra mussel</name>
    <name type="synonym">Mytilus polymorpha</name>
    <dbReference type="NCBI Taxonomy" id="45954"/>
    <lineage>
        <taxon>Eukaryota</taxon>
        <taxon>Metazoa</taxon>
        <taxon>Spiralia</taxon>
        <taxon>Lophotrochozoa</taxon>
        <taxon>Mollusca</taxon>
        <taxon>Bivalvia</taxon>
        <taxon>Autobranchia</taxon>
        <taxon>Heteroconchia</taxon>
        <taxon>Euheterodonta</taxon>
        <taxon>Imparidentia</taxon>
        <taxon>Neoheterodontei</taxon>
        <taxon>Myida</taxon>
        <taxon>Dreissenoidea</taxon>
        <taxon>Dreissenidae</taxon>
        <taxon>Dreissena</taxon>
    </lineage>
</organism>
<dbReference type="Proteomes" id="UP000828390">
    <property type="component" value="Unassembled WGS sequence"/>
</dbReference>
<reference evidence="1" key="1">
    <citation type="journal article" date="2019" name="bioRxiv">
        <title>The Genome of the Zebra Mussel, Dreissena polymorpha: A Resource for Invasive Species Research.</title>
        <authorList>
            <person name="McCartney M.A."/>
            <person name="Auch B."/>
            <person name="Kono T."/>
            <person name="Mallez S."/>
            <person name="Zhang Y."/>
            <person name="Obille A."/>
            <person name="Becker A."/>
            <person name="Abrahante J.E."/>
            <person name="Garbe J."/>
            <person name="Badalamenti J.P."/>
            <person name="Herman A."/>
            <person name="Mangelson H."/>
            <person name="Liachko I."/>
            <person name="Sullivan S."/>
            <person name="Sone E.D."/>
            <person name="Koren S."/>
            <person name="Silverstein K.A.T."/>
            <person name="Beckman K.B."/>
            <person name="Gohl D.M."/>
        </authorList>
    </citation>
    <scope>NUCLEOTIDE SEQUENCE</scope>
    <source>
        <strain evidence="1">Duluth1</strain>
        <tissue evidence="1">Whole animal</tissue>
    </source>
</reference>
<keyword evidence="2" id="KW-1185">Reference proteome</keyword>
<comment type="caution">
    <text evidence="1">The sequence shown here is derived from an EMBL/GenBank/DDBJ whole genome shotgun (WGS) entry which is preliminary data.</text>
</comment>
<sequence>MYQEAHKSLIEWKPINERLMSAIFNYVYAKLTTVVCYAPTEKSVKKEMRKKNWSWGQVGTLTKYRVHWRALVEALCAKRHKED</sequence>
<evidence type="ECO:0000313" key="1">
    <source>
        <dbReference type="EMBL" id="KAH3778747.1"/>
    </source>
</evidence>
<proteinExistence type="predicted"/>
<gene>
    <name evidence="1" type="ORF">DPMN_180218</name>
</gene>
<dbReference type="AlphaFoldDB" id="A0A9D4IN24"/>
<protein>
    <submittedName>
        <fullName evidence="1">Uncharacterized protein</fullName>
    </submittedName>
</protein>
<reference evidence="1" key="2">
    <citation type="submission" date="2020-11" db="EMBL/GenBank/DDBJ databases">
        <authorList>
            <person name="McCartney M.A."/>
            <person name="Auch B."/>
            <person name="Kono T."/>
            <person name="Mallez S."/>
            <person name="Becker A."/>
            <person name="Gohl D.M."/>
            <person name="Silverstein K.A.T."/>
            <person name="Koren S."/>
            <person name="Bechman K.B."/>
            <person name="Herman A."/>
            <person name="Abrahante J.E."/>
            <person name="Garbe J."/>
        </authorList>
    </citation>
    <scope>NUCLEOTIDE SEQUENCE</scope>
    <source>
        <strain evidence="1">Duluth1</strain>
        <tissue evidence="1">Whole animal</tissue>
    </source>
</reference>
<dbReference type="EMBL" id="JAIWYP010000009">
    <property type="protein sequence ID" value="KAH3778747.1"/>
    <property type="molecule type" value="Genomic_DNA"/>
</dbReference>